<dbReference type="Pfam" id="PF06267">
    <property type="entry name" value="DUF1028"/>
    <property type="match status" value="1"/>
</dbReference>
<proteinExistence type="predicted"/>
<dbReference type="PANTHER" id="PTHR39328">
    <property type="entry name" value="BLL2871 PROTEIN"/>
    <property type="match status" value="1"/>
</dbReference>
<comment type="caution">
    <text evidence="1">The sequence shown here is derived from an EMBL/GenBank/DDBJ whole genome shotgun (WGS) entry which is preliminary data.</text>
</comment>
<dbReference type="SUPFAM" id="SSF56235">
    <property type="entry name" value="N-terminal nucleophile aminohydrolases (Ntn hydrolases)"/>
    <property type="match status" value="1"/>
</dbReference>
<organism evidence="1 2">
    <name type="scientific">Thioclava arctica</name>
    <dbReference type="NCBI Taxonomy" id="3238301"/>
    <lineage>
        <taxon>Bacteria</taxon>
        <taxon>Pseudomonadati</taxon>
        <taxon>Pseudomonadota</taxon>
        <taxon>Alphaproteobacteria</taxon>
        <taxon>Rhodobacterales</taxon>
        <taxon>Paracoccaceae</taxon>
        <taxon>Thioclava</taxon>
    </lineage>
</organism>
<dbReference type="Proteomes" id="UP001557465">
    <property type="component" value="Unassembled WGS sequence"/>
</dbReference>
<name>A0ABV3TL86_9RHOB</name>
<sequence>MTVSILAFDKKTGNLGGAAMTGSLCVGAWVLRGGAESGLSASQGTAPSTLWGDDVLTEMRAGKPAALAVANVTAPDAGRAHRQLAAIDCHGRTGHFTGDLSVPVCGALEGPGVVVAGNMLSAPEVISATRDAYLGSTGAMPDRLMAALVAGARAGGDSRGLLSAALLVVSRSQTPLSLRIDRSARPLEDLANLLAAARTEPYWGWTRVVPTLADPYRAPDLVKTEPLPVPEV</sequence>
<dbReference type="InterPro" id="IPR029055">
    <property type="entry name" value="Ntn_hydrolases_N"/>
</dbReference>
<dbReference type="RefSeq" id="WP_368392139.1">
    <property type="nucleotide sequence ID" value="NZ_JBFRYC010000006.1"/>
</dbReference>
<gene>
    <name evidence="1" type="ORF">AB4874_11850</name>
</gene>
<keyword evidence="2" id="KW-1185">Reference proteome</keyword>
<protein>
    <submittedName>
        <fullName evidence="1">DUF1028 domain-containing protein</fullName>
    </submittedName>
</protein>
<dbReference type="PANTHER" id="PTHR39328:SF1">
    <property type="entry name" value="BLL2871 PROTEIN"/>
    <property type="match status" value="1"/>
</dbReference>
<dbReference type="InterPro" id="IPR010430">
    <property type="entry name" value="DUF1028"/>
</dbReference>
<dbReference type="Gene3D" id="3.60.20.10">
    <property type="entry name" value="Glutamine Phosphoribosylpyrophosphate, subunit 1, domain 1"/>
    <property type="match status" value="1"/>
</dbReference>
<accession>A0ABV3TL86</accession>
<evidence type="ECO:0000313" key="1">
    <source>
        <dbReference type="EMBL" id="MEX1662333.1"/>
    </source>
</evidence>
<reference evidence="1 2" key="1">
    <citation type="journal article" date="2011" name="Int. J. Syst. Evol. Microbiol.">
        <title>Zhongshania antarctica gen. nov., sp. nov. and Zhongshania guokunii sp. nov., gammaproteobacteria respectively isolated from coastal attached (fast) ice and surface seawater of the Antarctic.</title>
        <authorList>
            <person name="Li H.J."/>
            <person name="Zhang X.Y."/>
            <person name="Chen C.X."/>
            <person name="Zhang Y.J."/>
            <person name="Gao Z.M."/>
            <person name="Yu Y."/>
            <person name="Chen X.L."/>
            <person name="Chen B."/>
            <person name="Zhang Y.Z."/>
        </authorList>
    </citation>
    <scope>NUCLEOTIDE SEQUENCE [LARGE SCALE GENOMIC DNA]</scope>
    <source>
        <strain evidence="1 2">15-R06ZXC-3</strain>
    </source>
</reference>
<dbReference type="EMBL" id="JBFRYC010000006">
    <property type="protein sequence ID" value="MEX1662333.1"/>
    <property type="molecule type" value="Genomic_DNA"/>
</dbReference>
<evidence type="ECO:0000313" key="2">
    <source>
        <dbReference type="Proteomes" id="UP001557465"/>
    </source>
</evidence>